<dbReference type="AlphaFoldDB" id="A0A2W7I1P9"/>
<accession>A0A2W7I1P9</accession>
<sequence>MNKKAYLLLLIPIGILGVQAYKILKKENELREKEIAIQRLRKMAGLDDF</sequence>
<dbReference type="Proteomes" id="UP000249542">
    <property type="component" value="Unassembled WGS sequence"/>
</dbReference>
<gene>
    <name evidence="1" type="ORF">LX95_01814</name>
</gene>
<evidence type="ECO:0000313" key="2">
    <source>
        <dbReference type="Proteomes" id="UP000249542"/>
    </source>
</evidence>
<organism evidence="1 2">
    <name type="scientific">Mesonia algae</name>
    <dbReference type="NCBI Taxonomy" id="213248"/>
    <lineage>
        <taxon>Bacteria</taxon>
        <taxon>Pseudomonadati</taxon>
        <taxon>Bacteroidota</taxon>
        <taxon>Flavobacteriia</taxon>
        <taxon>Flavobacteriales</taxon>
        <taxon>Flavobacteriaceae</taxon>
        <taxon>Mesonia</taxon>
    </lineage>
</organism>
<proteinExistence type="predicted"/>
<dbReference type="RefSeq" id="WP_170116598.1">
    <property type="nucleotide sequence ID" value="NZ_QKYV01000004.1"/>
</dbReference>
<comment type="caution">
    <text evidence="1">The sequence shown here is derived from an EMBL/GenBank/DDBJ whole genome shotgun (WGS) entry which is preliminary data.</text>
</comment>
<protein>
    <submittedName>
        <fullName evidence="1">Uncharacterized protein</fullName>
    </submittedName>
</protein>
<name>A0A2W7I1P9_9FLAO</name>
<reference evidence="1 2" key="1">
    <citation type="submission" date="2018-06" db="EMBL/GenBank/DDBJ databases">
        <title>Genomic Encyclopedia of Archaeal and Bacterial Type Strains, Phase II (KMG-II): from individual species to whole genera.</title>
        <authorList>
            <person name="Goeker M."/>
        </authorList>
    </citation>
    <scope>NUCLEOTIDE SEQUENCE [LARGE SCALE GENOMIC DNA]</scope>
    <source>
        <strain evidence="1 2">DSM 15361</strain>
    </source>
</reference>
<dbReference type="EMBL" id="QKYV01000004">
    <property type="protein sequence ID" value="PZW40746.1"/>
    <property type="molecule type" value="Genomic_DNA"/>
</dbReference>
<keyword evidence="2" id="KW-1185">Reference proteome</keyword>
<evidence type="ECO:0000313" key="1">
    <source>
        <dbReference type="EMBL" id="PZW40746.1"/>
    </source>
</evidence>